<dbReference type="AlphaFoldDB" id="A0A448HI03"/>
<sequence length="642" mass="67700">MSLAWCANLHTCAEGLRSLADELRVRRQEAIDLNSNGITTNPSGGVATYYLPDPPPDVTDVDAYWARTDTVANVQAYNSQSVATAKSEAAELEEALANGRSSRGRTPEEIIEQINKHRDIPTYGLAFCMTMGVDTMLDAPLNAQADTNYAHEEQPAIIPTMIDTFGHLMCAASSLSEPSSYPVASSPDSAHQYSLAGSIYEAVTEEGHEGRATVLDAYMTADGTVYDTDFLVGLGGYMEGIEEWPDEPRGVTWTTNSGNDDYGARYLPGHSTDPLAAALNAMGNNPEAANAYLAPPDEDYSPLIDNEGGDDYWRPSDLAQQRMEMLASREWTPQSLEGLSAAFAAVSANRAPAPGNDTDDRAAWATGQGILMLAEQDLPNGTVDENIGIMLGNCGPEVVGIANRSGIVPDDYEVYQTSSVATGADGESIEAALAHLLWEASDSAQANHYIVRGTTVYTAARASAAVQADTSGNPLAAIKVTYDDQASVLDLISALSQDRADDGYNGAMAAAGLLSAVPGAGLLGTGVSTALTLQGSPQVDATGHDESSALRGAAYTNAFESGLINNPPDPATTSWYSVGPDGRVTISLDTEDQLEDFNGWILAGAGGSPTVKSTFNEIGVDDPAARWESADDFKKQYGGASW</sequence>
<keyword evidence="3" id="KW-1185">Reference proteome</keyword>
<dbReference type="EMBL" id="LR134350">
    <property type="protein sequence ID" value="VEG28944.1"/>
    <property type="molecule type" value="Genomic_DNA"/>
</dbReference>
<evidence type="ECO:0000313" key="2">
    <source>
        <dbReference type="EMBL" id="VEG28944.1"/>
    </source>
</evidence>
<reference evidence="2 3" key="1">
    <citation type="submission" date="2018-12" db="EMBL/GenBank/DDBJ databases">
        <authorList>
            <consortium name="Pathogen Informatics"/>
        </authorList>
    </citation>
    <scope>NUCLEOTIDE SEQUENCE [LARGE SCALE GENOMIC DNA]</scope>
    <source>
        <strain evidence="2 3">NCTC11636</strain>
    </source>
</reference>
<evidence type="ECO:0000313" key="3">
    <source>
        <dbReference type="Proteomes" id="UP000266895"/>
    </source>
</evidence>
<proteinExistence type="predicted"/>
<accession>A0A448HI03</accession>
<dbReference type="KEGG" id="ahw:NCTC11636_01800"/>
<name>A0A448HI03_9ACTO</name>
<gene>
    <name evidence="2" type="ORF">NCTC11636_01800</name>
</gene>
<protein>
    <recommendedName>
        <fullName evidence="1">DUF6571 domain-containing protein</fullName>
    </recommendedName>
</protein>
<evidence type="ECO:0000259" key="1">
    <source>
        <dbReference type="Pfam" id="PF20211"/>
    </source>
</evidence>
<feature type="domain" description="DUF6571" evidence="1">
    <location>
        <begin position="6"/>
        <end position="502"/>
    </location>
</feature>
<dbReference type="InterPro" id="IPR046701">
    <property type="entry name" value="DUF6571"/>
</dbReference>
<dbReference type="Pfam" id="PF20211">
    <property type="entry name" value="DUF6571"/>
    <property type="match status" value="1"/>
</dbReference>
<organism evidence="2 3">
    <name type="scientific">Actinomyces howellii</name>
    <dbReference type="NCBI Taxonomy" id="52771"/>
    <lineage>
        <taxon>Bacteria</taxon>
        <taxon>Bacillati</taxon>
        <taxon>Actinomycetota</taxon>
        <taxon>Actinomycetes</taxon>
        <taxon>Actinomycetales</taxon>
        <taxon>Actinomycetaceae</taxon>
        <taxon>Actinomyces</taxon>
    </lineage>
</organism>
<dbReference type="Proteomes" id="UP000266895">
    <property type="component" value="Chromosome"/>
</dbReference>